<evidence type="ECO:0000256" key="17">
    <source>
        <dbReference type="ARBA" id="ARBA00023264"/>
    </source>
</evidence>
<reference evidence="19" key="1">
    <citation type="journal article" date="2021" name="Proc. Natl. Acad. Sci. U.S.A.">
        <title>Global biogeography of chemosynthetic symbionts reveals both localized and globally distributed symbiont groups. .</title>
        <authorList>
            <person name="Osvatic J.T."/>
            <person name="Wilkins L.G.E."/>
            <person name="Leibrecht L."/>
            <person name="Leray M."/>
            <person name="Zauner S."/>
            <person name="Polzin J."/>
            <person name="Camacho Y."/>
            <person name="Gros O."/>
            <person name="van Gils J.A."/>
            <person name="Eisen J.A."/>
            <person name="Petersen J.M."/>
            <person name="Yuen B."/>
        </authorList>
    </citation>
    <scope>NUCLEOTIDE SEQUENCE</scope>
    <source>
        <strain evidence="19">MAGclacostrist064TRANS</strain>
    </source>
</reference>
<keyword evidence="12 18" id="KW-0548">Nucleotidyltransferase</keyword>
<dbReference type="InterPro" id="IPR000374">
    <property type="entry name" value="PC_trans"/>
</dbReference>
<keyword evidence="11 18" id="KW-0812">Transmembrane</keyword>
<dbReference type="GO" id="GO:0004605">
    <property type="term" value="F:phosphatidate cytidylyltransferase activity"/>
    <property type="evidence" value="ECO:0007669"/>
    <property type="project" value="UniProtKB-EC"/>
</dbReference>
<organism evidence="19 20">
    <name type="scientific">Candidatus Thiodiazotropha taylori</name>
    <dbReference type="NCBI Taxonomy" id="2792791"/>
    <lineage>
        <taxon>Bacteria</taxon>
        <taxon>Pseudomonadati</taxon>
        <taxon>Pseudomonadota</taxon>
        <taxon>Gammaproteobacteria</taxon>
        <taxon>Chromatiales</taxon>
        <taxon>Sedimenticolaceae</taxon>
        <taxon>Candidatus Thiodiazotropha</taxon>
    </lineage>
</organism>
<evidence type="ECO:0000256" key="18">
    <source>
        <dbReference type="RuleBase" id="RU003938"/>
    </source>
</evidence>
<dbReference type="Pfam" id="PF01148">
    <property type="entry name" value="CTP_transf_1"/>
    <property type="match status" value="1"/>
</dbReference>
<evidence type="ECO:0000256" key="2">
    <source>
        <dbReference type="ARBA" id="ARBA00004651"/>
    </source>
</evidence>
<keyword evidence="14" id="KW-0443">Lipid metabolism</keyword>
<gene>
    <name evidence="19" type="ORF">JAZ07_17920</name>
</gene>
<comment type="caution">
    <text evidence="19">The sequence shown here is derived from an EMBL/GenBank/DDBJ whole genome shotgun (WGS) entry which is preliminary data.</text>
</comment>
<evidence type="ECO:0000256" key="13">
    <source>
        <dbReference type="ARBA" id="ARBA00022989"/>
    </source>
</evidence>
<comment type="pathway">
    <text evidence="3 18">Phospholipid metabolism; CDP-diacylglycerol biosynthesis; CDP-diacylglycerol from sn-glycerol 3-phosphate: step 3/3.</text>
</comment>
<dbReference type="GO" id="GO:0005886">
    <property type="term" value="C:plasma membrane"/>
    <property type="evidence" value="ECO:0007669"/>
    <property type="project" value="UniProtKB-SubCell"/>
</dbReference>
<evidence type="ECO:0000256" key="11">
    <source>
        <dbReference type="ARBA" id="ARBA00022692"/>
    </source>
</evidence>
<evidence type="ECO:0000256" key="15">
    <source>
        <dbReference type="ARBA" id="ARBA00023136"/>
    </source>
</evidence>
<evidence type="ECO:0000256" key="10">
    <source>
        <dbReference type="ARBA" id="ARBA00022679"/>
    </source>
</evidence>
<keyword evidence="13" id="KW-1133">Transmembrane helix</keyword>
<protein>
    <recommendedName>
        <fullName evidence="7 18">Phosphatidate cytidylyltransferase</fullName>
        <ecNumber evidence="6 18">2.7.7.41</ecNumber>
    </recommendedName>
</protein>
<evidence type="ECO:0000256" key="14">
    <source>
        <dbReference type="ARBA" id="ARBA00023098"/>
    </source>
</evidence>
<keyword evidence="16" id="KW-0594">Phospholipid biosynthesis</keyword>
<comment type="pathway">
    <text evidence="4">Lipid metabolism.</text>
</comment>
<evidence type="ECO:0000256" key="9">
    <source>
        <dbReference type="ARBA" id="ARBA00022516"/>
    </source>
</evidence>
<comment type="similarity">
    <text evidence="5 18">Belongs to the CDS family.</text>
</comment>
<dbReference type="GO" id="GO:0016024">
    <property type="term" value="P:CDP-diacylglycerol biosynthetic process"/>
    <property type="evidence" value="ECO:0007669"/>
    <property type="project" value="TreeGrafter"/>
</dbReference>
<dbReference type="PANTHER" id="PTHR46382">
    <property type="entry name" value="PHOSPHATIDATE CYTIDYLYLTRANSFERASE"/>
    <property type="match status" value="1"/>
</dbReference>
<dbReference type="Proteomes" id="UP000886667">
    <property type="component" value="Unassembled WGS sequence"/>
</dbReference>
<evidence type="ECO:0000256" key="8">
    <source>
        <dbReference type="ARBA" id="ARBA00022475"/>
    </source>
</evidence>
<comment type="catalytic activity">
    <reaction evidence="1 18">
        <text>a 1,2-diacyl-sn-glycero-3-phosphate + CTP + H(+) = a CDP-1,2-diacyl-sn-glycerol + diphosphate</text>
        <dbReference type="Rhea" id="RHEA:16229"/>
        <dbReference type="ChEBI" id="CHEBI:15378"/>
        <dbReference type="ChEBI" id="CHEBI:33019"/>
        <dbReference type="ChEBI" id="CHEBI:37563"/>
        <dbReference type="ChEBI" id="CHEBI:58332"/>
        <dbReference type="ChEBI" id="CHEBI:58608"/>
        <dbReference type="EC" id="2.7.7.41"/>
    </reaction>
</comment>
<evidence type="ECO:0000256" key="5">
    <source>
        <dbReference type="ARBA" id="ARBA00010185"/>
    </source>
</evidence>
<evidence type="ECO:0000256" key="16">
    <source>
        <dbReference type="ARBA" id="ARBA00023209"/>
    </source>
</evidence>
<dbReference type="EC" id="2.7.7.41" evidence="6 18"/>
<sequence>LLLCLVTMLSSVVGDLFESLLKRQRGMKDSGTLLPGHGGMLDRIDSLTAAAPVFLFGLILLGEA</sequence>
<dbReference type="AlphaFoldDB" id="A0A9E4N646"/>
<proteinExistence type="inferred from homology"/>
<keyword evidence="8" id="KW-1003">Cell membrane</keyword>
<keyword evidence="9" id="KW-0444">Lipid biosynthesis</keyword>
<accession>A0A9E4N646</accession>
<keyword evidence="15" id="KW-0472">Membrane</keyword>
<name>A0A9E4N646_9GAMM</name>
<evidence type="ECO:0000256" key="3">
    <source>
        <dbReference type="ARBA" id="ARBA00005119"/>
    </source>
</evidence>
<evidence type="ECO:0000313" key="20">
    <source>
        <dbReference type="Proteomes" id="UP000886667"/>
    </source>
</evidence>
<dbReference type="PANTHER" id="PTHR46382:SF1">
    <property type="entry name" value="PHOSPHATIDATE CYTIDYLYLTRANSFERASE"/>
    <property type="match status" value="1"/>
</dbReference>
<evidence type="ECO:0000256" key="12">
    <source>
        <dbReference type="ARBA" id="ARBA00022695"/>
    </source>
</evidence>
<dbReference type="PROSITE" id="PS01315">
    <property type="entry name" value="CDS"/>
    <property type="match status" value="1"/>
</dbReference>
<evidence type="ECO:0000256" key="4">
    <source>
        <dbReference type="ARBA" id="ARBA00005189"/>
    </source>
</evidence>
<dbReference type="EMBL" id="JAEPCM010000648">
    <property type="protein sequence ID" value="MCG7948224.1"/>
    <property type="molecule type" value="Genomic_DNA"/>
</dbReference>
<keyword evidence="10 18" id="KW-0808">Transferase</keyword>
<comment type="subcellular location">
    <subcellularLocation>
        <location evidence="2">Cell membrane</location>
        <topology evidence="2">Multi-pass membrane protein</topology>
    </subcellularLocation>
</comment>
<keyword evidence="17" id="KW-1208">Phospholipid metabolism</keyword>
<evidence type="ECO:0000256" key="1">
    <source>
        <dbReference type="ARBA" id="ARBA00001698"/>
    </source>
</evidence>
<evidence type="ECO:0000313" key="19">
    <source>
        <dbReference type="EMBL" id="MCG7948224.1"/>
    </source>
</evidence>
<evidence type="ECO:0000256" key="6">
    <source>
        <dbReference type="ARBA" id="ARBA00012487"/>
    </source>
</evidence>
<feature type="non-terminal residue" evidence="19">
    <location>
        <position position="1"/>
    </location>
</feature>
<evidence type="ECO:0000256" key="7">
    <source>
        <dbReference type="ARBA" id="ARBA00019373"/>
    </source>
</evidence>